<evidence type="ECO:0000256" key="11">
    <source>
        <dbReference type="ARBA" id="ARBA00048919"/>
    </source>
</evidence>
<dbReference type="PhylomeDB" id="Q7PVF9"/>
<comment type="catalytic activity">
    <reaction evidence="6">
        <text>a 1,3-diacyl-sn-glycerol + H2O = a 1-acyl-sn-glycerol + a fatty acid + H(+)</text>
        <dbReference type="Rhea" id="RHEA:38503"/>
        <dbReference type="ChEBI" id="CHEBI:15377"/>
        <dbReference type="ChEBI" id="CHEBI:15378"/>
        <dbReference type="ChEBI" id="CHEBI:28868"/>
        <dbReference type="ChEBI" id="CHEBI:64683"/>
        <dbReference type="ChEBI" id="CHEBI:77272"/>
    </reaction>
</comment>
<comment type="caution">
    <text evidence="13">The sequence shown here is derived from an EMBL/GenBank/DDBJ whole genome shotgun (WGS) entry which is preliminary data.</text>
</comment>
<evidence type="ECO:0000256" key="10">
    <source>
        <dbReference type="ARBA" id="ARBA00048513"/>
    </source>
</evidence>
<dbReference type="PaxDb" id="7165-AGAP009289-PA"/>
<reference evidence="13" key="4">
    <citation type="journal article" date="2007" name="Genome Biol.">
        <title>Update of the Anopheles gambiae PEST genome assembly.</title>
        <authorList>
            <person name="Sharakhova M.V."/>
            <person name="Hammond M.P."/>
            <person name="Lobo N.F."/>
            <person name="Krzywinski J."/>
            <person name="Unger M.F."/>
            <person name="Hillenmeyer M.E."/>
            <person name="Bruggner R.V."/>
            <person name="Birney E."/>
            <person name="Collins F.H."/>
        </authorList>
    </citation>
    <scope>NUCLEOTIDE SEQUENCE</scope>
    <source>
        <strain evidence="13">PEST</strain>
    </source>
</reference>
<dbReference type="SUPFAM" id="SSF53474">
    <property type="entry name" value="alpha/beta-Hydrolases"/>
    <property type="match status" value="1"/>
</dbReference>
<dbReference type="eggNOG" id="KOG2382">
    <property type="taxonomic scope" value="Eukaryota"/>
</dbReference>
<reference evidence="13" key="3">
    <citation type="journal article" date="2004" name="Trends Parasitol.">
        <title>The Anopheles gambiae genome: an update.</title>
        <authorList>
            <person name="Mongin E."/>
            <person name="Louis C."/>
            <person name="Holt R.A."/>
            <person name="Birney E."/>
            <person name="Collins F.H."/>
        </authorList>
    </citation>
    <scope>NUCLEOTIDE SEQUENCE</scope>
    <source>
        <strain evidence="13">PEST</strain>
    </source>
</reference>
<dbReference type="AlphaFoldDB" id="Q7PVF9"/>
<dbReference type="VEuPathDB" id="VectorBase:AGAMI1_005491"/>
<sequence length="328" mass="36819">MFPSNAVRRAIKSSFRSFHLSATCYSKPAPVALSFTRYENNASDSNAPPVMVLHGLFGSKSNWNSLGKAFHKNTKPVRKIYAIDARNHGDSPHTDEHSYDHMVEDLVQLYKTLSIDKASIIGHSMGGRAMMLLALKYVSKAFCRLRTILRSHHPFPIPQPELVEKAIIVDISPSTGLGTSNTNIPLFLQSMKMIQISPTATIHQARKLADEQLARIIAEKSLRDFLITNLVKAEKEGGHFRWRINLEALERNFNTGVAQFPQLTGRKFEGPTLFIAGGRSDYVKSEDVPLIKTLFPNSEITYVKDAGHWVHSEKSTEFSKLVLNFLNE</sequence>
<dbReference type="GO" id="GO:0016787">
    <property type="term" value="F:hydrolase activity"/>
    <property type="evidence" value="ECO:0007669"/>
    <property type="project" value="UniProtKB-KW"/>
</dbReference>
<dbReference type="FunFam" id="3.40.50.1820:FF:000486">
    <property type="entry name" value="ABHydrolase Domain containing homolog"/>
    <property type="match status" value="1"/>
</dbReference>
<keyword evidence="2" id="KW-0378">Hydrolase</keyword>
<evidence type="ECO:0000256" key="6">
    <source>
        <dbReference type="ARBA" id="ARBA00043742"/>
    </source>
</evidence>
<comment type="catalytic activity">
    <reaction evidence="8">
        <text>1-octadecanoyl-2-(4Z,7Z,10Z,13Z,16Z,19Z-docosahexaenoyl)-sn-glycerol + H2O = 2-(4Z,7Z,10Z,13Z,16Z,19Z-docosahexaenoyl)-glycerol + octadecanoate + H(+)</text>
        <dbReference type="Rhea" id="RHEA:77107"/>
        <dbReference type="ChEBI" id="CHEBI:15377"/>
        <dbReference type="ChEBI" id="CHEBI:15378"/>
        <dbReference type="ChEBI" id="CHEBI:25629"/>
        <dbReference type="ChEBI" id="CHEBI:77129"/>
        <dbReference type="ChEBI" id="CHEBI:186738"/>
    </reaction>
</comment>
<reference evidence="13" key="5">
    <citation type="submission" date="2011-05" db="EMBL/GenBank/DDBJ databases">
        <authorList>
            <consortium name="VectorBase"/>
        </authorList>
    </citation>
    <scope>NUCLEOTIDE SEQUENCE</scope>
    <source>
        <strain evidence="13">PEST</strain>
    </source>
</reference>
<evidence type="ECO:0000256" key="3">
    <source>
        <dbReference type="ARBA" id="ARBA00026104"/>
    </source>
</evidence>
<dbReference type="InterPro" id="IPR000073">
    <property type="entry name" value="AB_hydrolase_1"/>
</dbReference>
<dbReference type="VEuPathDB" id="VectorBase:AGAP009289"/>
<evidence type="ECO:0000256" key="9">
    <source>
        <dbReference type="ARBA" id="ARBA00048504"/>
    </source>
</evidence>
<dbReference type="HOGENOM" id="CLU_020336_53_0_1"/>
<comment type="catalytic activity">
    <reaction evidence="10">
        <text>1-octadecanoyl-2-(9Z-octadecenoyl)-sn-glycerol + H2O = 2-(9Z-octadecenoyl)-glycerol + octadecanoate + H(+)</text>
        <dbReference type="Rhea" id="RHEA:77103"/>
        <dbReference type="ChEBI" id="CHEBI:15377"/>
        <dbReference type="ChEBI" id="CHEBI:15378"/>
        <dbReference type="ChEBI" id="CHEBI:25629"/>
        <dbReference type="ChEBI" id="CHEBI:73990"/>
        <dbReference type="ChEBI" id="CHEBI:75468"/>
    </reaction>
</comment>
<dbReference type="PANTHER" id="PTHR46118:SF4">
    <property type="entry name" value="PROTEIN ABHD11"/>
    <property type="match status" value="1"/>
</dbReference>
<gene>
    <name evidence="13" type="ORF">AgaP_AGAP009289</name>
</gene>
<evidence type="ECO:0000256" key="5">
    <source>
        <dbReference type="ARBA" id="ARBA00043667"/>
    </source>
</evidence>
<dbReference type="ESTHER" id="anoga-Q7PVF9">
    <property type="family name" value="ABHD11-Acetyl_transferase"/>
</dbReference>
<dbReference type="InterPro" id="IPR029058">
    <property type="entry name" value="AB_hydrolase_fold"/>
</dbReference>
<evidence type="ECO:0000256" key="4">
    <source>
        <dbReference type="ARBA" id="ARBA00042703"/>
    </source>
</evidence>
<comment type="catalytic activity">
    <reaction evidence="11">
        <text>1-octadecanoyl-2-(5Z,8Z,11Z,14Z-eicosatetraenoyl)-sn-glycerol + H2O = 2-(5Z,8Z,11Z,14Z-eicosatetraenoyl)-glycerol + octadecanoate + H(+)</text>
        <dbReference type="Rhea" id="RHEA:38507"/>
        <dbReference type="ChEBI" id="CHEBI:15377"/>
        <dbReference type="ChEBI" id="CHEBI:15378"/>
        <dbReference type="ChEBI" id="CHEBI:25629"/>
        <dbReference type="ChEBI" id="CHEBI:52392"/>
        <dbReference type="ChEBI" id="CHEBI:75728"/>
    </reaction>
</comment>
<evidence type="ECO:0000256" key="2">
    <source>
        <dbReference type="ARBA" id="ARBA00022801"/>
    </source>
</evidence>
<evidence type="ECO:0000256" key="7">
    <source>
        <dbReference type="ARBA" id="ARBA00044064"/>
    </source>
</evidence>
<dbReference type="STRING" id="7165.Q7PVF9"/>
<dbReference type="EMBL" id="AAAB01008984">
    <property type="protein sequence ID" value="EAA14826.3"/>
    <property type="molecule type" value="Genomic_DNA"/>
</dbReference>
<reference evidence="13" key="2">
    <citation type="submission" date="2002-03" db="EMBL/GenBank/DDBJ databases">
        <authorList>
            <consortium name="The Anopheles Genome Sequencing Consortium"/>
        </authorList>
    </citation>
    <scope>NUCLEOTIDE SEQUENCE</scope>
    <source>
        <strain evidence="13">PEST</strain>
    </source>
</reference>
<comment type="catalytic activity">
    <reaction evidence="5">
        <text>a 1,2-diacyl-sn-glycerol + H2O = a 2-acylglycerol + a fatty acid + H(+)</text>
        <dbReference type="Rhea" id="RHEA:33275"/>
        <dbReference type="ChEBI" id="CHEBI:15377"/>
        <dbReference type="ChEBI" id="CHEBI:15378"/>
        <dbReference type="ChEBI" id="CHEBI:17389"/>
        <dbReference type="ChEBI" id="CHEBI:17815"/>
        <dbReference type="ChEBI" id="CHEBI:28868"/>
        <dbReference type="EC" id="3.1.1.116"/>
    </reaction>
</comment>
<dbReference type="EC" id="3.1.1.116" evidence="3"/>
<protein>
    <recommendedName>
        <fullName evidence="7">sn-1-specific diacylglycerol lipase ABHD11</fullName>
        <ecNumber evidence="3">3.1.1.116</ecNumber>
    </recommendedName>
    <alternativeName>
        <fullName evidence="4">Alpha/beta hydrolase domain-containing protein 11</fullName>
    </alternativeName>
</protein>
<feature type="domain" description="AB hydrolase-1" evidence="12">
    <location>
        <begin position="48"/>
        <end position="140"/>
    </location>
</feature>
<evidence type="ECO:0000256" key="1">
    <source>
        <dbReference type="ARBA" id="ARBA00008645"/>
    </source>
</evidence>
<reference evidence="13" key="1">
    <citation type="journal article" date="2002" name="Science">
        <title>The genome sequence of the malaria mosquito Anopheles gambiae.</title>
        <authorList>
            <person name="Holt R.A."/>
            <person name="Subramanian G.M."/>
            <person name="Halpern A."/>
            <person name="Sutton G.G."/>
            <person name="Charlab R."/>
            <person name="Nusskern D.R."/>
            <person name="Wincker P."/>
            <person name="Clark A.G."/>
            <person name="Ribeiro J.M."/>
            <person name="Wides R."/>
            <person name="Salzberg S.L."/>
            <person name="Loftus B."/>
            <person name="Yandell M."/>
            <person name="Majoros W.H."/>
            <person name="Rusch D.B."/>
            <person name="Lai Z."/>
            <person name="Kraft C.L."/>
            <person name="Abril J.F."/>
            <person name="Anthouard V."/>
            <person name="Arensburger P."/>
            <person name="Atkinson P.W."/>
            <person name="Baden H."/>
            <person name="de Berardinis V."/>
            <person name="Baldwin D."/>
            <person name="Benes V."/>
            <person name="Biedler J."/>
            <person name="Blass C."/>
            <person name="Bolanos R."/>
            <person name="Boscus D."/>
            <person name="Barnstead M."/>
            <person name="Cai S."/>
            <person name="Center A."/>
            <person name="Chaturverdi K."/>
            <person name="Christophides G.K."/>
            <person name="Chrystal M.A."/>
            <person name="Clamp M."/>
            <person name="Cravchik A."/>
            <person name="Curwen V."/>
            <person name="Dana A."/>
            <person name="Delcher A."/>
            <person name="Dew I."/>
            <person name="Evans C.A."/>
            <person name="Flanigan M."/>
            <person name="Grundschober-Freimoser A."/>
            <person name="Friedli L."/>
            <person name="Gu Z."/>
            <person name="Guan P."/>
            <person name="Guigo R."/>
            <person name="Hillenmeyer M.E."/>
            <person name="Hladun S.L."/>
            <person name="Hogan J.R."/>
            <person name="Hong Y.S."/>
            <person name="Hoover J."/>
            <person name="Jaillon O."/>
            <person name="Ke Z."/>
            <person name="Kodira C."/>
            <person name="Kokoza E."/>
            <person name="Koutsos A."/>
            <person name="Letunic I."/>
            <person name="Levitsky A."/>
            <person name="Liang Y."/>
            <person name="Lin J.J."/>
            <person name="Lobo N.F."/>
            <person name="Lopez J.R."/>
            <person name="Malek J.A."/>
            <person name="McIntosh T.C."/>
            <person name="Meister S."/>
            <person name="Miller J."/>
            <person name="Mobarry C."/>
            <person name="Mongin E."/>
            <person name="Murphy S.D."/>
            <person name="O'Brochta D.A."/>
            <person name="Pfannkoch C."/>
            <person name="Qi R."/>
            <person name="Regier M.A."/>
            <person name="Remington K."/>
            <person name="Shao H."/>
            <person name="Sharakhova M.V."/>
            <person name="Sitter C.D."/>
            <person name="Shetty J."/>
            <person name="Smith T.J."/>
            <person name="Strong R."/>
            <person name="Sun J."/>
            <person name="Thomasova D."/>
            <person name="Ton L.Q."/>
            <person name="Topalis P."/>
            <person name="Tu Z."/>
            <person name="Unger M.F."/>
            <person name="Walenz B."/>
            <person name="Wang A."/>
            <person name="Wang J."/>
            <person name="Wang M."/>
            <person name="Wang X."/>
            <person name="Woodford K.J."/>
            <person name="Wortman J.R."/>
            <person name="Wu M."/>
            <person name="Yao A."/>
            <person name="Zdobnov E.M."/>
            <person name="Zhang H."/>
            <person name="Zhao Q."/>
            <person name="Zhao S."/>
            <person name="Zhu S.C."/>
            <person name="Zhimulev I."/>
            <person name="Coluzzi M."/>
            <person name="della Torre A."/>
            <person name="Roth C.W."/>
            <person name="Louis C."/>
            <person name="Kalush F."/>
            <person name="Mural R.J."/>
            <person name="Myers E.W."/>
            <person name="Adams M.D."/>
            <person name="Smith H.O."/>
            <person name="Broder S."/>
            <person name="Gardner M.J."/>
            <person name="Fraser C.M."/>
            <person name="Birney E."/>
            <person name="Bork P."/>
            <person name="Brey P.T."/>
            <person name="Venter J.C."/>
            <person name="Weissenbach J."/>
            <person name="Kafatos F.C."/>
            <person name="Collins F.H."/>
            <person name="Hoffman S.L."/>
        </authorList>
    </citation>
    <scope>NUCLEOTIDE SEQUENCE [LARGE SCALE GENOMIC DNA]</scope>
    <source>
        <strain evidence="13">PEST</strain>
    </source>
</reference>
<evidence type="ECO:0000259" key="12">
    <source>
        <dbReference type="Pfam" id="PF00561"/>
    </source>
</evidence>
<evidence type="ECO:0000256" key="8">
    <source>
        <dbReference type="ARBA" id="ARBA00048283"/>
    </source>
</evidence>
<comment type="catalytic activity">
    <reaction evidence="9">
        <text>1,2-didecanoylglycerol + H2O = decanoylglycerol + decanoate + H(+)</text>
        <dbReference type="Rhea" id="RHEA:48596"/>
        <dbReference type="ChEBI" id="CHEBI:11152"/>
        <dbReference type="ChEBI" id="CHEBI:15377"/>
        <dbReference type="ChEBI" id="CHEBI:15378"/>
        <dbReference type="ChEBI" id="CHEBI:27689"/>
        <dbReference type="ChEBI" id="CHEBI:90605"/>
    </reaction>
</comment>
<proteinExistence type="inferred from homology"/>
<dbReference type="Gene3D" id="3.40.50.1820">
    <property type="entry name" value="alpha/beta hydrolase"/>
    <property type="match status" value="1"/>
</dbReference>
<dbReference type="Pfam" id="PF00561">
    <property type="entry name" value="Abhydrolase_1"/>
    <property type="match status" value="1"/>
</dbReference>
<organism evidence="13">
    <name type="scientific">Anopheles gambiae</name>
    <name type="common">African malaria mosquito</name>
    <dbReference type="NCBI Taxonomy" id="7165"/>
    <lineage>
        <taxon>Eukaryota</taxon>
        <taxon>Metazoa</taxon>
        <taxon>Ecdysozoa</taxon>
        <taxon>Arthropoda</taxon>
        <taxon>Hexapoda</taxon>
        <taxon>Insecta</taxon>
        <taxon>Pterygota</taxon>
        <taxon>Neoptera</taxon>
        <taxon>Endopterygota</taxon>
        <taxon>Diptera</taxon>
        <taxon>Nematocera</taxon>
        <taxon>Culicoidea</taxon>
        <taxon>Culicidae</taxon>
        <taxon>Anophelinae</taxon>
        <taxon>Anopheles</taxon>
    </lineage>
</organism>
<accession>Q7PVF9</accession>
<name>Q7PVF9_ANOGA</name>
<dbReference type="PANTHER" id="PTHR46118">
    <property type="entry name" value="PROTEIN ABHD11"/>
    <property type="match status" value="1"/>
</dbReference>
<evidence type="ECO:0000313" key="13">
    <source>
        <dbReference type="EMBL" id="EAA14826.3"/>
    </source>
</evidence>
<comment type="similarity">
    <text evidence="1">Belongs to the AB hydrolase superfamily.</text>
</comment>